<feature type="compositionally biased region" description="Polar residues" evidence="1">
    <location>
        <begin position="367"/>
        <end position="377"/>
    </location>
</feature>
<feature type="compositionally biased region" description="Basic residues" evidence="1">
    <location>
        <begin position="738"/>
        <end position="752"/>
    </location>
</feature>
<feature type="compositionally biased region" description="Low complexity" evidence="1">
    <location>
        <begin position="346"/>
        <end position="358"/>
    </location>
</feature>
<name>A0A9P4M4Q9_9PEZI</name>
<feature type="region of interest" description="Disordered" evidence="1">
    <location>
        <begin position="711"/>
        <end position="758"/>
    </location>
</feature>
<organism evidence="2 3">
    <name type="scientific">Rhizodiscina lignyota</name>
    <dbReference type="NCBI Taxonomy" id="1504668"/>
    <lineage>
        <taxon>Eukaryota</taxon>
        <taxon>Fungi</taxon>
        <taxon>Dikarya</taxon>
        <taxon>Ascomycota</taxon>
        <taxon>Pezizomycotina</taxon>
        <taxon>Dothideomycetes</taxon>
        <taxon>Pleosporomycetidae</taxon>
        <taxon>Aulographales</taxon>
        <taxon>Rhizodiscinaceae</taxon>
        <taxon>Rhizodiscina</taxon>
    </lineage>
</organism>
<feature type="region of interest" description="Disordered" evidence="1">
    <location>
        <begin position="618"/>
        <end position="639"/>
    </location>
</feature>
<evidence type="ECO:0000313" key="2">
    <source>
        <dbReference type="EMBL" id="KAF2097183.1"/>
    </source>
</evidence>
<feature type="region of interest" description="Disordered" evidence="1">
    <location>
        <begin position="336"/>
        <end position="446"/>
    </location>
</feature>
<evidence type="ECO:0000313" key="3">
    <source>
        <dbReference type="Proteomes" id="UP000799772"/>
    </source>
</evidence>
<keyword evidence="3" id="KW-1185">Reference proteome</keyword>
<gene>
    <name evidence="2" type="ORF">NA57DRAFT_77437</name>
</gene>
<feature type="compositionally biased region" description="Low complexity" evidence="1">
    <location>
        <begin position="397"/>
        <end position="409"/>
    </location>
</feature>
<reference evidence="2" key="1">
    <citation type="journal article" date="2020" name="Stud. Mycol.">
        <title>101 Dothideomycetes genomes: a test case for predicting lifestyles and emergence of pathogens.</title>
        <authorList>
            <person name="Haridas S."/>
            <person name="Albert R."/>
            <person name="Binder M."/>
            <person name="Bloem J."/>
            <person name="Labutti K."/>
            <person name="Salamov A."/>
            <person name="Andreopoulos B."/>
            <person name="Baker S."/>
            <person name="Barry K."/>
            <person name="Bills G."/>
            <person name="Bluhm B."/>
            <person name="Cannon C."/>
            <person name="Castanera R."/>
            <person name="Culley D."/>
            <person name="Daum C."/>
            <person name="Ezra D."/>
            <person name="Gonzalez J."/>
            <person name="Henrissat B."/>
            <person name="Kuo A."/>
            <person name="Liang C."/>
            <person name="Lipzen A."/>
            <person name="Lutzoni F."/>
            <person name="Magnuson J."/>
            <person name="Mondo S."/>
            <person name="Nolan M."/>
            <person name="Ohm R."/>
            <person name="Pangilinan J."/>
            <person name="Park H.-J."/>
            <person name="Ramirez L."/>
            <person name="Alfaro M."/>
            <person name="Sun H."/>
            <person name="Tritt A."/>
            <person name="Yoshinaga Y."/>
            <person name="Zwiers L.-H."/>
            <person name="Turgeon B."/>
            <person name="Goodwin S."/>
            <person name="Spatafora J."/>
            <person name="Crous P."/>
            <person name="Grigoriev I."/>
        </authorList>
    </citation>
    <scope>NUCLEOTIDE SEQUENCE</scope>
    <source>
        <strain evidence="2">CBS 133067</strain>
    </source>
</reference>
<evidence type="ECO:0000256" key="1">
    <source>
        <dbReference type="SAM" id="MobiDB-lite"/>
    </source>
</evidence>
<feature type="compositionally biased region" description="Acidic residues" evidence="1">
    <location>
        <begin position="64"/>
        <end position="92"/>
    </location>
</feature>
<feature type="compositionally biased region" description="Basic and acidic residues" evidence="1">
    <location>
        <begin position="216"/>
        <end position="226"/>
    </location>
</feature>
<comment type="caution">
    <text evidence="2">The sequence shown here is derived from an EMBL/GenBank/DDBJ whole genome shotgun (WGS) entry which is preliminary data.</text>
</comment>
<feature type="region of interest" description="Disordered" evidence="1">
    <location>
        <begin position="285"/>
        <end position="322"/>
    </location>
</feature>
<accession>A0A9P4M4Q9</accession>
<sequence length="758" mass="83400">MSRNTSSEQALSPTTTMESSNMDRHDSFQHSSKRTFRARSTKTTSKRNAKSSAKKHGSRGAEGVSEEEGDAADEEDSSAEQDDNEDDVEEPEVLAPSDRIKPAKHHLNASKMTKLNRAGRINGGDIASKSKKRTFSDIKNNSVLSEEEDTRDQTPTAYPRKKSQRRLSNTHGFLTYDDNLPASSRALQAAIDSSSDDDDVYNAVDLISDSDDDEKSMEKLEEKAILESELEDPITPRAKGAESDDDSDIGDMDFSMDLSTMGANSFFAEQMDQLHDDQTLLLLRYQSPSPQPSPTTRKVHFADLASEAPDSSETSSDTAELPDIFSHVTMNLPMVQSIPRVDDNDSYYSNSNSEDGSYWDWREEDASQNAPTANDPQRLTMEFSAMPIPVTDDDEAGASSGYDSDSSGDTTEDDMPPPPSVTTPKATLRSYKPPGRKSTFRHAGRPSRSLPILGQFVLDRSKAVAYRHKSMGIVVHPPRDPNHELARFFPPSDTSGSVQNSPQTPFQNFNPEDSDFSDVSRNPFSGTLDVMFSGMFGGASNQTYNFGGQVIGPPEAFYPFKSIDSTGSVFDLDDGSYDDDDDDDDYEDQMDIHDFIQFGGSEDEDDEDVGMSYVETTAAEESDAFSPTSPAPTDASSAMTPFRANSISMSEMMLTPAPSQSMLEHLDRGFVTSFRNNQDRAKLLSRQPHGSLAYASTPQAIRSGYTDSVITPMRKQKSSRKDAAKMKMSGSGASPSKIGKKRDMKPPRRPKLPPRGFF</sequence>
<dbReference type="EMBL" id="ML978128">
    <property type="protein sequence ID" value="KAF2097183.1"/>
    <property type="molecule type" value="Genomic_DNA"/>
</dbReference>
<feature type="compositionally biased region" description="Polar residues" evidence="1">
    <location>
        <begin position="309"/>
        <end position="318"/>
    </location>
</feature>
<feature type="compositionally biased region" description="Basic residues" evidence="1">
    <location>
        <begin position="31"/>
        <end position="58"/>
    </location>
</feature>
<dbReference type="OrthoDB" id="5399183at2759"/>
<dbReference type="AlphaFoldDB" id="A0A9P4M4Q9"/>
<feature type="compositionally biased region" description="Polar residues" evidence="1">
    <location>
        <begin position="1"/>
        <end position="20"/>
    </location>
</feature>
<dbReference type="Proteomes" id="UP000799772">
    <property type="component" value="Unassembled WGS sequence"/>
</dbReference>
<feature type="compositionally biased region" description="Basic residues" evidence="1">
    <location>
        <begin position="434"/>
        <end position="445"/>
    </location>
</feature>
<protein>
    <submittedName>
        <fullName evidence="2">Uncharacterized protein</fullName>
    </submittedName>
</protein>
<feature type="compositionally biased region" description="Low complexity" evidence="1">
    <location>
        <begin position="624"/>
        <end position="639"/>
    </location>
</feature>
<proteinExistence type="predicted"/>
<feature type="region of interest" description="Disordered" evidence="1">
    <location>
        <begin position="1"/>
        <end position="255"/>
    </location>
</feature>